<dbReference type="Gene3D" id="1.10.630.10">
    <property type="entry name" value="Cytochrome P450"/>
    <property type="match status" value="1"/>
</dbReference>
<dbReference type="Gene3D" id="3.30.420.10">
    <property type="entry name" value="Ribonuclease H-like superfamily/Ribonuclease H"/>
    <property type="match status" value="2"/>
</dbReference>
<evidence type="ECO:0000256" key="13">
    <source>
        <dbReference type="SAM" id="Phobius"/>
    </source>
</evidence>
<evidence type="ECO:0000256" key="5">
    <source>
        <dbReference type="ARBA" id="ARBA00022722"/>
    </source>
</evidence>
<dbReference type="PROSITE" id="PS50879">
    <property type="entry name" value="RNASE_H_1"/>
    <property type="match status" value="1"/>
</dbReference>
<keyword evidence="4" id="KW-0548">Nucleotidyltransferase</keyword>
<dbReference type="InterPro" id="IPR000477">
    <property type="entry name" value="RT_dom"/>
</dbReference>
<feature type="domain" description="G-patch" evidence="14">
    <location>
        <begin position="538"/>
        <end position="584"/>
    </location>
</feature>
<keyword evidence="13" id="KW-0472">Membrane</keyword>
<dbReference type="OrthoDB" id="507451at2759"/>
<dbReference type="InterPro" id="IPR001584">
    <property type="entry name" value="Integrase_cat-core"/>
</dbReference>
<feature type="domain" description="Integrase catalytic" evidence="17">
    <location>
        <begin position="1554"/>
        <end position="1715"/>
    </location>
</feature>
<dbReference type="PRINTS" id="PR00385">
    <property type="entry name" value="P450"/>
</dbReference>
<feature type="domain" description="RNase H type-1" evidence="16">
    <location>
        <begin position="1266"/>
        <end position="1395"/>
    </location>
</feature>
<keyword evidence="9" id="KW-0695">RNA-directed DNA polymerase</keyword>
<proteinExistence type="inferred from homology"/>
<keyword evidence="13" id="KW-0812">Transmembrane</keyword>
<dbReference type="SUPFAM" id="SSF56672">
    <property type="entry name" value="DNA/RNA polymerases"/>
    <property type="match status" value="1"/>
</dbReference>
<evidence type="ECO:0000256" key="1">
    <source>
        <dbReference type="ARBA" id="ARBA00010617"/>
    </source>
</evidence>
<dbReference type="PROSITE" id="PS50878">
    <property type="entry name" value="RT_POL"/>
    <property type="match status" value="1"/>
</dbReference>
<evidence type="ECO:0000256" key="12">
    <source>
        <dbReference type="ARBA" id="ARBA00023033"/>
    </source>
</evidence>
<evidence type="ECO:0000259" key="15">
    <source>
        <dbReference type="PROSITE" id="PS50878"/>
    </source>
</evidence>
<dbReference type="Pfam" id="PF00067">
    <property type="entry name" value="p450"/>
    <property type="match status" value="1"/>
</dbReference>
<dbReference type="InterPro" id="IPR036397">
    <property type="entry name" value="RNaseH_sf"/>
</dbReference>
<evidence type="ECO:0000256" key="4">
    <source>
        <dbReference type="ARBA" id="ARBA00022695"/>
    </source>
</evidence>
<dbReference type="Gene3D" id="1.10.340.70">
    <property type="match status" value="1"/>
</dbReference>
<evidence type="ECO:0000313" key="19">
    <source>
        <dbReference type="Proteomes" id="UP000701853"/>
    </source>
</evidence>
<feature type="transmembrane region" description="Helical" evidence="13">
    <location>
        <begin position="6"/>
        <end position="26"/>
    </location>
</feature>
<dbReference type="Pfam" id="PF17917">
    <property type="entry name" value="RT_RNaseH"/>
    <property type="match status" value="1"/>
</dbReference>
<keyword evidence="11" id="KW-0408">Iron</keyword>
<keyword evidence="6" id="KW-0479">Metal-binding</keyword>
<reference evidence="18 19" key="1">
    <citation type="journal article" date="2021" name="bioRxiv">
        <title>The Gossypium anomalum genome as a resource for cotton improvement and evolutionary analysis of hybrid incompatibility.</title>
        <authorList>
            <person name="Grover C.E."/>
            <person name="Yuan D."/>
            <person name="Arick M.A."/>
            <person name="Miller E.R."/>
            <person name="Hu G."/>
            <person name="Peterson D.G."/>
            <person name="Wendel J.F."/>
            <person name="Udall J.A."/>
        </authorList>
    </citation>
    <scope>NUCLEOTIDE SEQUENCE [LARGE SCALE GENOMIC DNA]</scope>
    <source>
        <strain evidence="18">JFW-Udall</strain>
        <tissue evidence="18">Leaf</tissue>
    </source>
</reference>
<dbReference type="InterPro" id="IPR001128">
    <property type="entry name" value="Cyt_P450"/>
</dbReference>
<dbReference type="InterPro" id="IPR012337">
    <property type="entry name" value="RNaseH-like_sf"/>
</dbReference>
<dbReference type="EMBL" id="JAHUZN010000002">
    <property type="protein sequence ID" value="KAG8500213.1"/>
    <property type="molecule type" value="Genomic_DNA"/>
</dbReference>
<evidence type="ECO:0000259" key="16">
    <source>
        <dbReference type="PROSITE" id="PS50879"/>
    </source>
</evidence>
<dbReference type="PROSITE" id="PS50994">
    <property type="entry name" value="INTEGRASE"/>
    <property type="match status" value="1"/>
</dbReference>
<keyword evidence="8" id="KW-0378">Hydrolase</keyword>
<accession>A0A8J6DD42</accession>
<dbReference type="PRINTS" id="PR00463">
    <property type="entry name" value="EP450I"/>
</dbReference>
<evidence type="ECO:0000259" key="14">
    <source>
        <dbReference type="PROSITE" id="PS50174"/>
    </source>
</evidence>
<evidence type="ECO:0000256" key="6">
    <source>
        <dbReference type="ARBA" id="ARBA00022723"/>
    </source>
</evidence>
<dbReference type="InterPro" id="IPR043128">
    <property type="entry name" value="Rev_trsase/Diguanyl_cyclase"/>
</dbReference>
<evidence type="ECO:0000259" key="17">
    <source>
        <dbReference type="PROSITE" id="PS50994"/>
    </source>
</evidence>
<keyword evidence="19" id="KW-1185">Reference proteome</keyword>
<evidence type="ECO:0000256" key="8">
    <source>
        <dbReference type="ARBA" id="ARBA00022801"/>
    </source>
</evidence>
<keyword evidence="5" id="KW-0540">Nuclease</keyword>
<evidence type="ECO:0000256" key="7">
    <source>
        <dbReference type="ARBA" id="ARBA00022759"/>
    </source>
</evidence>
<dbReference type="InterPro" id="IPR036396">
    <property type="entry name" value="Cyt_P450_sf"/>
</dbReference>
<dbReference type="GO" id="GO:0003964">
    <property type="term" value="F:RNA-directed DNA polymerase activity"/>
    <property type="evidence" value="ECO:0007669"/>
    <property type="project" value="UniProtKB-KW"/>
</dbReference>
<dbReference type="Gene3D" id="3.10.10.10">
    <property type="entry name" value="HIV Type 1 Reverse Transcriptase, subunit A, domain 1"/>
    <property type="match status" value="1"/>
</dbReference>
<evidence type="ECO:0000256" key="2">
    <source>
        <dbReference type="ARBA" id="ARBA00022617"/>
    </source>
</evidence>
<dbReference type="Pfam" id="PF00665">
    <property type="entry name" value="rve"/>
    <property type="match status" value="1"/>
</dbReference>
<organism evidence="18 19">
    <name type="scientific">Gossypium anomalum</name>
    <dbReference type="NCBI Taxonomy" id="47600"/>
    <lineage>
        <taxon>Eukaryota</taxon>
        <taxon>Viridiplantae</taxon>
        <taxon>Streptophyta</taxon>
        <taxon>Embryophyta</taxon>
        <taxon>Tracheophyta</taxon>
        <taxon>Spermatophyta</taxon>
        <taxon>Magnoliopsida</taxon>
        <taxon>eudicotyledons</taxon>
        <taxon>Gunneridae</taxon>
        <taxon>Pentapetalae</taxon>
        <taxon>rosids</taxon>
        <taxon>malvids</taxon>
        <taxon>Malvales</taxon>
        <taxon>Malvaceae</taxon>
        <taxon>Malvoideae</taxon>
        <taxon>Gossypium</taxon>
    </lineage>
</organism>
<dbReference type="GO" id="GO:0015074">
    <property type="term" value="P:DNA integration"/>
    <property type="evidence" value="ECO:0007669"/>
    <property type="project" value="InterPro"/>
</dbReference>
<keyword evidence="12" id="KW-0503">Monooxygenase</keyword>
<dbReference type="GO" id="GO:0016709">
    <property type="term" value="F:oxidoreductase activity, acting on paired donors, with incorporation or reduction of molecular oxygen, NAD(P)H as one donor, and incorporation of one atom of oxygen"/>
    <property type="evidence" value="ECO:0007669"/>
    <property type="project" value="UniProtKB-ARBA"/>
</dbReference>
<dbReference type="GO" id="GO:0020037">
    <property type="term" value="F:heme binding"/>
    <property type="evidence" value="ECO:0007669"/>
    <property type="project" value="InterPro"/>
</dbReference>
<dbReference type="InterPro" id="IPR002401">
    <property type="entry name" value="Cyt_P450_E_grp-I"/>
</dbReference>
<dbReference type="Gene3D" id="3.30.70.270">
    <property type="match status" value="2"/>
</dbReference>
<dbReference type="CDD" id="cd01647">
    <property type="entry name" value="RT_LTR"/>
    <property type="match status" value="1"/>
</dbReference>
<evidence type="ECO:0000256" key="9">
    <source>
        <dbReference type="ARBA" id="ARBA00022918"/>
    </source>
</evidence>
<dbReference type="PROSITE" id="PS50174">
    <property type="entry name" value="G_PATCH"/>
    <property type="match status" value="1"/>
</dbReference>
<evidence type="ECO:0000313" key="18">
    <source>
        <dbReference type="EMBL" id="KAG8500213.1"/>
    </source>
</evidence>
<sequence length="1802" mass="206501">MEFQEQLHFALAFTITIAILVVIILVKGNKRQKRRPPEPGGALPFIGHLHLFGKNQLLHRIFADMADKHGPAFLIRLGVHRALVVNNWEVAKECFTTNDKIFLTRPKSIVVKYMGYDYKMLGFAPYGPYWRNMRKLAMVELLSSRRLELLKHVRDNEIGSFIKELYEQSVKNGGVALLEMTERIGDLATNIIVRMVAGKRYHGTSEESRRFQKALSDFFYLAGLFLVSDTIPSLGWLDVMMGNIGKIKRTAEELDFAIGSWVNEHRERRLDKGIEGNQDFIDVMLSIMDENNVPTQEADVTIKANCLTLALGGIDTNVATLSWAISLLLNNRHVLKKAQEELDIHVGKQRQVEESDIANLVYLQAIIKETMRLYPATPVSVAREAMDDCTVAGFHIPTGTQLLLNLWKLHRDPGIWHKPLDFLLRDSSVTMLTLIRICPGITFTLHFQHLALARLLHGFEWGTVSDKGVDMSERPGIIVPKATPLEVTLTPKLPSGQLPSAAACNTALVTFAATDLEFVNATFIIKGNKIPMPRLSETTRMGLRLTVGKGAIPGRGLGRYLQGRINAPMMKEKQDRFGLGFRPDTKQRKKELEKKQERRRARLSGGEIEWEPMIFPHISKSTFVSGGVIHPEQRASGKEIVEEMMENLDINATYEEGTGIEDLSGILPYEPESVLDNWTAEEIPVVFRTNTESPDINDVSDIATSSESPFERDMCLEGSQDFEDDKDCNLSPDLLRMVEQEEKQILPHKESVEVVNLGDELEKKEVKIGAYITAETKQDLIELLQEFKDVFAWSYQDMPGLSTDIVVHRLPIKEDCKPVQQKLRRMRPDVLLKIKEEVKKQFDAGFLQVVKYSEWVANIVPVPKKDGKVRMCVDYRDLNKDSPKDNFPLPHIDTLMDNTAGYSLFSFMDGFSGYNQIKMHPEDMNKTTFVTMWGTFCYKVMPFGLKNAGATYQRAMVTLFHDMMHKEIEVYVDDMIAKSRTEEEHVQVLRKLFSRLRKFQLKLNPAKCTFGARSGKLLGFIVSEKGIEIDPDKVKAIQELPPPRTQKEVRGFLGKLNYIARFTLQLTEKCDPIFRLLKKHNPGVWDKKCQKTFDKVKQYLSNAPVLTPPSPDKPLILYLTVFENSMGCVLGQHDESGRKERAIYYLSKKFTECETRYSPIEKLCCALIWTTRRLRQYMLYHTTWLISKLDPLKYLMESTALNGRMARWQILLSEFDIVYVNQKAVKGSAIADFLASRALEDYEPLNFDFPNEDLMYVATTEEDPREDHPWKLNFDGASNAVGNRIGAVLVSPDGDHYPFTSKLDFDCTNNMAEYEACIMGIRTAIERKIKALEVYGDSALVIYQLKGEWETRDPKLIHYRNLVLELIEEFDDIVFCYLPREENQMADALATLASMIKVNRQEDVKPIQMSIYEATAHCCNLKEEAKNDDHPWYYDILRYVKNREYPDQATENDKKTLRRLANDYVLDGEILYKRRKDQILLRCVDAIEAKKILEEVHEGVCGTHANGFTMARQIMRFGYYWSTMEGDCINYAKRCHKCQIYGDKINVPPSPLHVMTSPWPFSIWGMDVIGPISPKASNGHRFIFVVIDYFTKWVEAASYANVTKSAVSKFLKKEIICRYGMPERIISDNALNLNNSTIADVCSQFKIRHHNSSPYRPKMNGAVEAANKNIKKIVGKMTETYKDWHEKLPFALYAYRTSVRTSTGATPFSLVYGMEAVLPIEVEIPSLRVLSEVKLDEVEWIQSRYDQLNLIEEKRLKAIRHGQMYQKRMMRAYNKNVRPREFHKGDLVLKKILPIQKDFRGK</sequence>
<dbReference type="GO" id="GO:0004523">
    <property type="term" value="F:RNA-DNA hybrid ribonuclease activity"/>
    <property type="evidence" value="ECO:0007669"/>
    <property type="project" value="InterPro"/>
</dbReference>
<dbReference type="CDD" id="cd09279">
    <property type="entry name" value="RNase_HI_like"/>
    <property type="match status" value="1"/>
</dbReference>
<name>A0A8J6DD42_9ROSI</name>
<comment type="caution">
    <text evidence="18">The sequence shown here is derived from an EMBL/GenBank/DDBJ whole genome shotgun (WGS) entry which is preliminary data.</text>
</comment>
<dbReference type="InterPro" id="IPR000467">
    <property type="entry name" value="G_patch_dom"/>
</dbReference>
<dbReference type="Pfam" id="PF00078">
    <property type="entry name" value="RVT_1"/>
    <property type="match status" value="1"/>
</dbReference>
<dbReference type="Pfam" id="PF13456">
    <property type="entry name" value="RVT_3"/>
    <property type="match status" value="1"/>
</dbReference>
<keyword evidence="10" id="KW-0560">Oxidoreductase</keyword>
<comment type="similarity">
    <text evidence="1">Belongs to the cytochrome P450 family.</text>
</comment>
<keyword evidence="7" id="KW-0255">Endonuclease</keyword>
<gene>
    <name evidence="18" type="ORF">CXB51_003556</name>
</gene>
<dbReference type="GO" id="GO:0003676">
    <property type="term" value="F:nucleic acid binding"/>
    <property type="evidence" value="ECO:0007669"/>
    <property type="project" value="InterPro"/>
</dbReference>
<dbReference type="PANTHER" id="PTHR48475">
    <property type="entry name" value="RIBONUCLEASE H"/>
    <property type="match status" value="1"/>
</dbReference>
<dbReference type="InterPro" id="IPR043502">
    <property type="entry name" value="DNA/RNA_pol_sf"/>
</dbReference>
<dbReference type="SUPFAM" id="SSF48264">
    <property type="entry name" value="Cytochrome P450"/>
    <property type="match status" value="1"/>
</dbReference>
<dbReference type="GO" id="GO:0005506">
    <property type="term" value="F:iron ion binding"/>
    <property type="evidence" value="ECO:0007669"/>
    <property type="project" value="InterPro"/>
</dbReference>
<keyword evidence="13" id="KW-1133">Transmembrane helix</keyword>
<evidence type="ECO:0000256" key="10">
    <source>
        <dbReference type="ARBA" id="ARBA00023002"/>
    </source>
</evidence>
<protein>
    <submittedName>
        <fullName evidence="18">Uncharacterized protein</fullName>
    </submittedName>
</protein>
<dbReference type="FunFam" id="1.10.630.10:FF:000026">
    <property type="entry name" value="Cytochrome P450 82C4"/>
    <property type="match status" value="1"/>
</dbReference>
<dbReference type="Proteomes" id="UP000701853">
    <property type="component" value="Chromosome 2"/>
</dbReference>
<keyword evidence="3" id="KW-0808">Transferase</keyword>
<keyword evidence="2" id="KW-0349">Heme</keyword>
<dbReference type="CDD" id="cd09274">
    <property type="entry name" value="RNase_HI_RT_Ty3"/>
    <property type="match status" value="1"/>
</dbReference>
<dbReference type="InterPro" id="IPR041373">
    <property type="entry name" value="RT_RNaseH"/>
</dbReference>
<dbReference type="Pfam" id="PF17921">
    <property type="entry name" value="Integrase_H2C2"/>
    <property type="match status" value="1"/>
</dbReference>
<evidence type="ECO:0000256" key="3">
    <source>
        <dbReference type="ARBA" id="ARBA00022679"/>
    </source>
</evidence>
<dbReference type="SUPFAM" id="SSF53098">
    <property type="entry name" value="Ribonuclease H-like"/>
    <property type="match status" value="2"/>
</dbReference>
<dbReference type="InterPro" id="IPR041588">
    <property type="entry name" value="Integrase_H2C2"/>
</dbReference>
<evidence type="ECO:0000256" key="11">
    <source>
        <dbReference type="ARBA" id="ARBA00023004"/>
    </source>
</evidence>
<dbReference type="PANTHER" id="PTHR48475:SF1">
    <property type="entry name" value="RNASE H TYPE-1 DOMAIN-CONTAINING PROTEIN"/>
    <property type="match status" value="1"/>
</dbReference>
<dbReference type="FunFam" id="3.30.70.270:FF:000063">
    <property type="entry name" value="Zinc knuckle domaincontaining protein"/>
    <property type="match status" value="1"/>
</dbReference>
<feature type="domain" description="Reverse transcriptase" evidence="15">
    <location>
        <begin position="843"/>
        <end position="1022"/>
    </location>
</feature>
<dbReference type="InterPro" id="IPR002156">
    <property type="entry name" value="RNaseH_domain"/>
</dbReference>